<reference evidence="5 7" key="1">
    <citation type="submission" date="2014-08" db="EMBL/GenBank/DDBJ databases">
        <title>Methylacidiphilum kamchatkense strain Kam1 draft genome sequence.</title>
        <authorList>
            <person name="Birkeland N.-K."/>
            <person name="Erikstad H.A."/>
        </authorList>
    </citation>
    <scope>NUCLEOTIDE SEQUENCE [LARGE SCALE GENOMIC DNA]</scope>
    <source>
        <strain evidence="5 7">Kam1</strain>
    </source>
</reference>
<reference evidence="8" key="3">
    <citation type="submission" date="2019-03" db="EMBL/GenBank/DDBJ databases">
        <title>Complete genome of Methylacidiphilum kamchatkense Kam1.</title>
        <authorList>
            <person name="Kruse T."/>
            <person name="Murarilal Ratnadevi C."/>
            <person name="Erikstad H.-A."/>
            <person name="Birkeland N.-K."/>
        </authorList>
    </citation>
    <scope>NUCLEOTIDE SEQUENCE [LARGE SCALE GENOMIC DNA]</scope>
    <source>
        <strain evidence="8">kam1</strain>
    </source>
</reference>
<dbReference type="OrthoDB" id="9794619at2"/>
<dbReference type="GO" id="GO:0008047">
    <property type="term" value="F:enzyme activator activity"/>
    <property type="evidence" value="ECO:0007669"/>
    <property type="project" value="InterPro"/>
</dbReference>
<dbReference type="PANTHER" id="PTHR30302">
    <property type="entry name" value="HYDROGENASE 1 MATURATION PROTEASE"/>
    <property type="match status" value="1"/>
</dbReference>
<evidence type="ECO:0000256" key="4">
    <source>
        <dbReference type="ARBA" id="ARBA00022801"/>
    </source>
</evidence>
<comment type="similarity">
    <text evidence="1">Belongs to the peptidase A31 family.</text>
</comment>
<evidence type="ECO:0000313" key="5">
    <source>
        <dbReference type="EMBL" id="KIE58632.1"/>
    </source>
</evidence>
<proteinExistence type="inferred from homology"/>
<accession>A0A0C1RKR3</accession>
<dbReference type="GO" id="GO:0004190">
    <property type="term" value="F:aspartic-type endopeptidase activity"/>
    <property type="evidence" value="ECO:0007669"/>
    <property type="project" value="UniProtKB-KW"/>
</dbReference>
<dbReference type="InterPro" id="IPR000671">
    <property type="entry name" value="Peptidase_A31"/>
</dbReference>
<name>A0A0C1RKR3_9BACT</name>
<organism evidence="6 8">
    <name type="scientific">Methylacidiphilum kamchatkense Kam1</name>
    <dbReference type="NCBI Taxonomy" id="1202785"/>
    <lineage>
        <taxon>Bacteria</taxon>
        <taxon>Pseudomonadati</taxon>
        <taxon>Verrucomicrobiota</taxon>
        <taxon>Methylacidiphilae</taxon>
        <taxon>Methylacidiphilales</taxon>
        <taxon>Methylacidiphilaceae</taxon>
        <taxon>Methylacidiphilum (ex Ratnadevi et al. 2023)</taxon>
    </lineage>
</organism>
<gene>
    <name evidence="5" type="ORF">A946_04065</name>
    <name evidence="6" type="ORF">kam1_740</name>
</gene>
<evidence type="ECO:0000256" key="3">
    <source>
        <dbReference type="ARBA" id="ARBA00022750"/>
    </source>
</evidence>
<sequence>MAITIIGCGQLLRKDDGLGPELIRRLASLHPPLPVKLIDYGTSGFSLLDDLEEYDSLIVIDGIKSGSIPGTIFMVDGEQFEKLLETDSYADLHSFRWDDALKWGKWLYKERFPKNIKIYLVEVKEVGYGIGLSEPVKEAIERLVEMFKKEFSSKEPELT</sequence>
<dbReference type="EMBL" id="JQNX01000003">
    <property type="protein sequence ID" value="KIE58632.1"/>
    <property type="molecule type" value="Genomic_DNA"/>
</dbReference>
<dbReference type="RefSeq" id="WP_039721110.1">
    <property type="nucleotide sequence ID" value="NZ_CP037899.1"/>
</dbReference>
<dbReference type="AlphaFoldDB" id="A0A0C1RKR3"/>
<protein>
    <submittedName>
        <fullName evidence="6">Hydrogenase maturation protease</fullName>
    </submittedName>
</protein>
<dbReference type="SUPFAM" id="SSF53163">
    <property type="entry name" value="HybD-like"/>
    <property type="match status" value="1"/>
</dbReference>
<keyword evidence="2 6" id="KW-0645">Protease</keyword>
<dbReference type="Proteomes" id="UP000315925">
    <property type="component" value="Chromosome"/>
</dbReference>
<dbReference type="PRINTS" id="PR00446">
    <property type="entry name" value="HYDRGNUPTAKE"/>
</dbReference>
<dbReference type="PANTHER" id="PTHR30302:SF1">
    <property type="entry name" value="HYDROGENASE 2 MATURATION PROTEASE"/>
    <property type="match status" value="1"/>
</dbReference>
<evidence type="ECO:0000256" key="1">
    <source>
        <dbReference type="ARBA" id="ARBA00006814"/>
    </source>
</evidence>
<reference evidence="6" key="2">
    <citation type="journal article" date="2019" name="BMC Genomics">
        <title>Complete genome sequence analysis of the thermoacidophilic verrucomicrobial methanotroph 'Candidatus Methylacidiphilum kamchatkense' strain Kam1 and comparison with its closest relatives.</title>
        <authorList>
            <person name="Kruse T."/>
            <person name="Ratnadevi C.M."/>
            <person name="Erikstad H.A."/>
            <person name="Birkeland N.K."/>
        </authorList>
    </citation>
    <scope>NUCLEOTIDE SEQUENCE</scope>
    <source>
        <strain evidence="6">Kam1</strain>
    </source>
</reference>
<dbReference type="KEGG" id="mkc:kam1_740"/>
<dbReference type="Proteomes" id="UP000031594">
    <property type="component" value="Unassembled WGS sequence"/>
</dbReference>
<dbReference type="STRING" id="1202785.A946_04065"/>
<evidence type="ECO:0000313" key="8">
    <source>
        <dbReference type="Proteomes" id="UP000315925"/>
    </source>
</evidence>
<dbReference type="EMBL" id="CP037899">
    <property type="protein sequence ID" value="QDQ41986.1"/>
    <property type="molecule type" value="Genomic_DNA"/>
</dbReference>
<dbReference type="NCBIfam" id="TIGR00072">
    <property type="entry name" value="hydrog_prot"/>
    <property type="match status" value="1"/>
</dbReference>
<keyword evidence="4" id="KW-0378">Hydrolase</keyword>
<keyword evidence="3" id="KW-0064">Aspartyl protease</keyword>
<dbReference type="InterPro" id="IPR023430">
    <property type="entry name" value="Pept_HybD-like_dom_sf"/>
</dbReference>
<evidence type="ECO:0000313" key="6">
    <source>
        <dbReference type="EMBL" id="QDQ41986.1"/>
    </source>
</evidence>
<keyword evidence="7" id="KW-1185">Reference proteome</keyword>
<evidence type="ECO:0000256" key="2">
    <source>
        <dbReference type="ARBA" id="ARBA00022670"/>
    </source>
</evidence>
<dbReference type="GO" id="GO:0016485">
    <property type="term" value="P:protein processing"/>
    <property type="evidence" value="ECO:0007669"/>
    <property type="project" value="TreeGrafter"/>
</dbReference>
<dbReference type="Pfam" id="PF01750">
    <property type="entry name" value="HycI"/>
    <property type="match status" value="1"/>
</dbReference>
<dbReference type="Gene3D" id="3.40.50.1450">
    <property type="entry name" value="HybD-like"/>
    <property type="match status" value="1"/>
</dbReference>
<evidence type="ECO:0000313" key="7">
    <source>
        <dbReference type="Proteomes" id="UP000031594"/>
    </source>
</evidence>